<dbReference type="AlphaFoldDB" id="A0A2T1DXJ7"/>
<reference evidence="2" key="1">
    <citation type="submission" date="2018-02" db="EMBL/GenBank/DDBJ databases">
        <authorList>
            <person name="Moore K."/>
            <person name="Momper L."/>
        </authorList>
    </citation>
    <scope>NUCLEOTIDE SEQUENCE [LARGE SCALE GENOMIC DNA]</scope>
    <source>
        <strain evidence="2">ULC18</strain>
    </source>
</reference>
<dbReference type="OrthoDB" id="488723at2"/>
<reference evidence="1 2" key="2">
    <citation type="submission" date="2018-03" db="EMBL/GenBank/DDBJ databases">
        <title>The ancient ancestry and fast evolution of plastids.</title>
        <authorList>
            <person name="Moore K.R."/>
            <person name="Magnabosco C."/>
            <person name="Momper L."/>
            <person name="Gold D.A."/>
            <person name="Bosak T."/>
            <person name="Fournier G.P."/>
        </authorList>
    </citation>
    <scope>NUCLEOTIDE SEQUENCE [LARGE SCALE GENOMIC DNA]</scope>
    <source>
        <strain evidence="1 2">ULC18</strain>
    </source>
</reference>
<comment type="caution">
    <text evidence="1">The sequence shown here is derived from an EMBL/GenBank/DDBJ whole genome shotgun (WGS) entry which is preliminary data.</text>
</comment>
<dbReference type="Proteomes" id="UP000239576">
    <property type="component" value="Unassembled WGS sequence"/>
</dbReference>
<name>A0A2T1DXJ7_9CYAN</name>
<keyword evidence="2" id="KW-1185">Reference proteome</keyword>
<protein>
    <recommendedName>
        <fullName evidence="3">DUF2281 domain-containing protein</fullName>
    </recommendedName>
</protein>
<accession>A0A2T1DXJ7</accession>
<dbReference type="RefSeq" id="WP_106259229.1">
    <property type="nucleotide sequence ID" value="NZ_CAWNSW010000035.1"/>
</dbReference>
<dbReference type="EMBL" id="PVWK01000127">
    <property type="protein sequence ID" value="PSB25233.1"/>
    <property type="molecule type" value="Genomic_DNA"/>
</dbReference>
<gene>
    <name evidence="1" type="ORF">C7B82_23965</name>
</gene>
<evidence type="ECO:0000313" key="2">
    <source>
        <dbReference type="Proteomes" id="UP000239576"/>
    </source>
</evidence>
<evidence type="ECO:0008006" key="3">
    <source>
        <dbReference type="Google" id="ProtNLM"/>
    </source>
</evidence>
<organism evidence="1 2">
    <name type="scientific">Stenomitos frigidus ULC18</name>
    <dbReference type="NCBI Taxonomy" id="2107698"/>
    <lineage>
        <taxon>Bacteria</taxon>
        <taxon>Bacillati</taxon>
        <taxon>Cyanobacteriota</taxon>
        <taxon>Cyanophyceae</taxon>
        <taxon>Leptolyngbyales</taxon>
        <taxon>Leptolyngbyaceae</taxon>
        <taxon>Stenomitos</taxon>
    </lineage>
</organism>
<sequence length="91" mass="10649">MSTRQELLSVIEQLPDEQLPSLLEIAQALKQPEQHEPQSAREIRAFLKLPLAEQQRQLEQQAALIAPYFQPGSEDMEWVEEYVEDDDWNDE</sequence>
<proteinExistence type="predicted"/>
<evidence type="ECO:0000313" key="1">
    <source>
        <dbReference type="EMBL" id="PSB25233.1"/>
    </source>
</evidence>